<keyword evidence="3" id="KW-0489">Methyltransferase</keyword>
<evidence type="ECO:0000259" key="1">
    <source>
        <dbReference type="Pfam" id="PF08421"/>
    </source>
</evidence>
<keyword evidence="4" id="KW-1185">Reference proteome</keyword>
<feature type="domain" description="C-methyltransferase" evidence="2">
    <location>
        <begin position="195"/>
        <end position="351"/>
    </location>
</feature>
<keyword evidence="3" id="KW-0808">Transferase</keyword>
<gene>
    <name evidence="3" type="ORF">GCM10009741_06420</name>
</gene>
<evidence type="ECO:0000259" key="2">
    <source>
        <dbReference type="Pfam" id="PF08484"/>
    </source>
</evidence>
<dbReference type="SUPFAM" id="SSF53335">
    <property type="entry name" value="S-adenosyl-L-methionine-dependent methyltransferases"/>
    <property type="match status" value="1"/>
</dbReference>
<evidence type="ECO:0000313" key="3">
    <source>
        <dbReference type="EMBL" id="GAA1511719.1"/>
    </source>
</evidence>
<dbReference type="GO" id="GO:0032259">
    <property type="term" value="P:methylation"/>
    <property type="evidence" value="ECO:0007669"/>
    <property type="project" value="UniProtKB-KW"/>
</dbReference>
<dbReference type="InterPro" id="IPR013691">
    <property type="entry name" value="MeTrfase_14"/>
</dbReference>
<reference evidence="3 4" key="1">
    <citation type="journal article" date="2019" name="Int. J. Syst. Evol. Microbiol.">
        <title>The Global Catalogue of Microorganisms (GCM) 10K type strain sequencing project: providing services to taxonomists for standard genome sequencing and annotation.</title>
        <authorList>
            <consortium name="The Broad Institute Genomics Platform"/>
            <consortium name="The Broad Institute Genome Sequencing Center for Infectious Disease"/>
            <person name="Wu L."/>
            <person name="Ma J."/>
        </authorList>
    </citation>
    <scope>NUCLEOTIDE SEQUENCE [LARGE SCALE GENOMIC DNA]</scope>
    <source>
        <strain evidence="3 4">JCM 14303</strain>
    </source>
</reference>
<organism evidence="3 4">
    <name type="scientific">Kribbella lupini</name>
    <dbReference type="NCBI Taxonomy" id="291602"/>
    <lineage>
        <taxon>Bacteria</taxon>
        <taxon>Bacillati</taxon>
        <taxon>Actinomycetota</taxon>
        <taxon>Actinomycetes</taxon>
        <taxon>Propionibacteriales</taxon>
        <taxon>Kribbellaceae</taxon>
        <taxon>Kribbella</taxon>
    </lineage>
</organism>
<accession>A0ABN2A7Q4</accession>
<sequence>MVDLGPQPCADHFPPIDTAEEDPRWPLELWLCRDCKLVQLGPVEPQLPEPPLAVESATSLAHAETSVKELLAEHPELAGATVFEFASHHGGSWLDHLTAAGCRIATGSGSADLVVDVHGIAHEPEVGEMMRLRAERLAPGGLLVLEFHHLLPLFIGNQFDTIRHGHWSYLSLGAVIRLGALHGLAVESVRRIDMFGGSLRVMLRHSAGATPDESVAEMLQDEAAAGISDEIQLATLQEAAWHAAGALHDELVRHKAAGRTVLGYGAPSKAPVLLDLSKVGTDLLAFTVDAAPGKHGRRIPGCGVPIRSIDELRAARPDVVLVLTWDIADEVISQLEADGQGWGATYLVPLPEPHEVVG</sequence>
<feature type="domain" description="Methyltransferase putative zinc binding" evidence="1">
    <location>
        <begin position="2"/>
        <end position="43"/>
    </location>
</feature>
<dbReference type="InterPro" id="IPR013630">
    <property type="entry name" value="Methyltransf_Zn-bd_dom_put"/>
</dbReference>
<dbReference type="EMBL" id="BAAANC010000001">
    <property type="protein sequence ID" value="GAA1511719.1"/>
    <property type="molecule type" value="Genomic_DNA"/>
</dbReference>
<dbReference type="Gene3D" id="6.20.50.110">
    <property type="entry name" value="Methyltransferase, zinc-binding domain"/>
    <property type="match status" value="1"/>
</dbReference>
<name>A0ABN2A7Q4_9ACTN</name>
<evidence type="ECO:0000313" key="4">
    <source>
        <dbReference type="Proteomes" id="UP001500363"/>
    </source>
</evidence>
<dbReference type="Pfam" id="PF08484">
    <property type="entry name" value="Methyltransf_14"/>
    <property type="match status" value="1"/>
</dbReference>
<dbReference type="GO" id="GO:0008168">
    <property type="term" value="F:methyltransferase activity"/>
    <property type="evidence" value="ECO:0007669"/>
    <property type="project" value="UniProtKB-KW"/>
</dbReference>
<dbReference type="InterPro" id="IPR038576">
    <property type="entry name" value="Methyltransf_Zn-bd_dom_put_sf"/>
</dbReference>
<proteinExistence type="predicted"/>
<dbReference type="Proteomes" id="UP001500363">
    <property type="component" value="Unassembled WGS sequence"/>
</dbReference>
<dbReference type="InterPro" id="IPR029063">
    <property type="entry name" value="SAM-dependent_MTases_sf"/>
</dbReference>
<protein>
    <submittedName>
        <fullName evidence="3">Class I SAM-dependent methyltransferase</fullName>
    </submittedName>
</protein>
<dbReference type="Gene3D" id="3.40.50.720">
    <property type="entry name" value="NAD(P)-binding Rossmann-like Domain"/>
    <property type="match status" value="1"/>
</dbReference>
<comment type="caution">
    <text evidence="3">The sequence shown here is derived from an EMBL/GenBank/DDBJ whole genome shotgun (WGS) entry which is preliminary data.</text>
</comment>
<dbReference type="Pfam" id="PF08421">
    <property type="entry name" value="Methyltransf_13"/>
    <property type="match status" value="1"/>
</dbReference>
<dbReference type="Gene3D" id="3.40.50.150">
    <property type="entry name" value="Vaccinia Virus protein VP39"/>
    <property type="match status" value="1"/>
</dbReference>